<reference evidence="1 2" key="1">
    <citation type="submission" date="2016-10" db="EMBL/GenBank/DDBJ databases">
        <authorList>
            <person name="Cai Z."/>
        </authorList>
    </citation>
    <scope>NUCLEOTIDE SEQUENCE [LARGE SCALE GENOMIC DNA]</scope>
</reference>
<protein>
    <submittedName>
        <fullName evidence="1">Uncharacterized protein</fullName>
    </submittedName>
</protein>
<dbReference type="AlphaFoldDB" id="A0A383V9M1"/>
<organism evidence="1 2">
    <name type="scientific">Tetradesmus obliquus</name>
    <name type="common">Green alga</name>
    <name type="synonym">Acutodesmus obliquus</name>
    <dbReference type="NCBI Taxonomy" id="3088"/>
    <lineage>
        <taxon>Eukaryota</taxon>
        <taxon>Viridiplantae</taxon>
        <taxon>Chlorophyta</taxon>
        <taxon>core chlorophytes</taxon>
        <taxon>Chlorophyceae</taxon>
        <taxon>CS clade</taxon>
        <taxon>Sphaeropleales</taxon>
        <taxon>Scenedesmaceae</taxon>
        <taxon>Tetradesmus</taxon>
    </lineage>
</organism>
<evidence type="ECO:0000313" key="1">
    <source>
        <dbReference type="EMBL" id="SZX61304.1"/>
    </source>
</evidence>
<sequence>MHMPGQVAPGQTHHSSNAGAAAASSAAAAAAAAATPPAAVAAAAVVASTVPATSNNSIICLTTIPQQPGQPQTIAPITFSRKDFSKCGRYQFQCGKGIKHCTEAEQASRSWKWAYVPMKPHTCVQSVYMDKRPGSSSSGSSSSSMGNFLGKLYPASRHVFCCSGDACNVPDRRLDKDTEVLPAAPKEWERVPSSWRACLTTQQRIGSLVKPKKYSKADGFVACGRFQYKCDSPQARPANFTTCSAADVKAGAWQWHYTALTQQQCNRLPVEAAKLGLQHAVCCLTDNCNVPDRTLDSSTEVVRWTGLVTSNNTSTRSG</sequence>
<keyword evidence="2" id="KW-1185">Reference proteome</keyword>
<accession>A0A383V9M1</accession>
<proteinExistence type="predicted"/>
<dbReference type="EMBL" id="FNXT01000134">
    <property type="protein sequence ID" value="SZX61304.1"/>
    <property type="molecule type" value="Genomic_DNA"/>
</dbReference>
<name>A0A383V9M1_TETOB</name>
<evidence type="ECO:0000313" key="2">
    <source>
        <dbReference type="Proteomes" id="UP000256970"/>
    </source>
</evidence>
<gene>
    <name evidence="1" type="ORF">BQ4739_LOCUS1815</name>
</gene>
<dbReference type="Proteomes" id="UP000256970">
    <property type="component" value="Unassembled WGS sequence"/>
</dbReference>